<evidence type="ECO:0000313" key="3">
    <source>
        <dbReference type="EMBL" id="KAG0588508.1"/>
    </source>
</evidence>
<protein>
    <recommendedName>
        <fullName evidence="2">DUF8204 domain-containing protein</fullName>
    </recommendedName>
</protein>
<evidence type="ECO:0000256" key="1">
    <source>
        <dbReference type="SAM" id="MobiDB-lite"/>
    </source>
</evidence>
<gene>
    <name evidence="3" type="ORF">KC19_2G248300</name>
</gene>
<keyword evidence="4" id="KW-1185">Reference proteome</keyword>
<feature type="region of interest" description="Disordered" evidence="1">
    <location>
        <begin position="119"/>
        <end position="140"/>
    </location>
</feature>
<name>A0A8T0J0J9_CERPU</name>
<sequence>MPEGEREEPCPTDTAAIERGVVHPRSRTCRGCLFYSSFLRDSNQNPTCYGFSRTIPHSYRTLEERHATKDFKYACVGYGLHKEAMPSGTPNAKPPEGLGELPLCVGIEFLADRRPVNQGSKEEADAHVHHNPLARPGAAPGEDFTSRFCRSASRVATAVVNNVIRVAGTIGDTVSDIFSSDNGKNK</sequence>
<dbReference type="PANTHER" id="PTHR34566:SF2">
    <property type="entry name" value="ALTERED INHERITANCE OF MITOCHONDRIA PROTEIN"/>
    <property type="match status" value="1"/>
</dbReference>
<feature type="domain" description="DUF8204" evidence="2">
    <location>
        <begin position="26"/>
        <end position="110"/>
    </location>
</feature>
<dbReference type="InterPro" id="IPR058517">
    <property type="entry name" value="DUF8204"/>
</dbReference>
<comment type="caution">
    <text evidence="3">The sequence shown here is derived from an EMBL/GenBank/DDBJ whole genome shotgun (WGS) entry which is preliminary data.</text>
</comment>
<organism evidence="3 4">
    <name type="scientific">Ceratodon purpureus</name>
    <name type="common">Fire moss</name>
    <name type="synonym">Dicranum purpureum</name>
    <dbReference type="NCBI Taxonomy" id="3225"/>
    <lineage>
        <taxon>Eukaryota</taxon>
        <taxon>Viridiplantae</taxon>
        <taxon>Streptophyta</taxon>
        <taxon>Embryophyta</taxon>
        <taxon>Bryophyta</taxon>
        <taxon>Bryophytina</taxon>
        <taxon>Bryopsida</taxon>
        <taxon>Dicranidae</taxon>
        <taxon>Pseudoditrichales</taxon>
        <taxon>Ditrichaceae</taxon>
        <taxon>Ceratodon</taxon>
    </lineage>
</organism>
<dbReference type="AlphaFoldDB" id="A0A8T0J0J9"/>
<dbReference type="PANTHER" id="PTHR34566">
    <property type="entry name" value="ALTERED INHERITANCE OF MITOCHONDRIA PROTEIN"/>
    <property type="match status" value="1"/>
</dbReference>
<evidence type="ECO:0000259" key="2">
    <source>
        <dbReference type="Pfam" id="PF26631"/>
    </source>
</evidence>
<evidence type="ECO:0000313" key="4">
    <source>
        <dbReference type="Proteomes" id="UP000822688"/>
    </source>
</evidence>
<accession>A0A8T0J0J9</accession>
<dbReference type="Pfam" id="PF26631">
    <property type="entry name" value="DUF8204"/>
    <property type="match status" value="1"/>
</dbReference>
<feature type="compositionally biased region" description="Basic and acidic residues" evidence="1">
    <location>
        <begin position="119"/>
        <end position="128"/>
    </location>
</feature>
<dbReference type="EMBL" id="CM026422">
    <property type="protein sequence ID" value="KAG0588508.1"/>
    <property type="molecule type" value="Genomic_DNA"/>
</dbReference>
<reference evidence="3" key="1">
    <citation type="submission" date="2020-06" db="EMBL/GenBank/DDBJ databases">
        <title>WGS assembly of Ceratodon purpureus strain R40.</title>
        <authorList>
            <person name="Carey S.B."/>
            <person name="Jenkins J."/>
            <person name="Shu S."/>
            <person name="Lovell J.T."/>
            <person name="Sreedasyam A."/>
            <person name="Maumus F."/>
            <person name="Tiley G.P."/>
            <person name="Fernandez-Pozo N."/>
            <person name="Barry K."/>
            <person name="Chen C."/>
            <person name="Wang M."/>
            <person name="Lipzen A."/>
            <person name="Daum C."/>
            <person name="Saski C.A."/>
            <person name="Payton A.C."/>
            <person name="Mcbreen J.C."/>
            <person name="Conrad R.E."/>
            <person name="Kollar L.M."/>
            <person name="Olsson S."/>
            <person name="Huttunen S."/>
            <person name="Landis J.B."/>
            <person name="Wickett N.J."/>
            <person name="Johnson M.G."/>
            <person name="Rensing S.A."/>
            <person name="Grimwood J."/>
            <person name="Schmutz J."/>
            <person name="Mcdaniel S.F."/>
        </authorList>
    </citation>
    <scope>NUCLEOTIDE SEQUENCE</scope>
    <source>
        <strain evidence="3">R40</strain>
    </source>
</reference>
<dbReference type="Proteomes" id="UP000822688">
    <property type="component" value="Chromosome 2"/>
</dbReference>
<proteinExistence type="predicted"/>